<reference evidence="1" key="2">
    <citation type="journal article" date="2024" name="Plant">
        <title>Genomic evolution and insights into agronomic trait innovations of Sesamum species.</title>
        <authorList>
            <person name="Miao H."/>
            <person name="Wang L."/>
            <person name="Qu L."/>
            <person name="Liu H."/>
            <person name="Sun Y."/>
            <person name="Le M."/>
            <person name="Wang Q."/>
            <person name="Wei S."/>
            <person name="Zheng Y."/>
            <person name="Lin W."/>
            <person name="Duan Y."/>
            <person name="Cao H."/>
            <person name="Xiong S."/>
            <person name="Wang X."/>
            <person name="Wei L."/>
            <person name="Li C."/>
            <person name="Ma Q."/>
            <person name="Ju M."/>
            <person name="Zhao R."/>
            <person name="Li G."/>
            <person name="Mu C."/>
            <person name="Tian Q."/>
            <person name="Mei H."/>
            <person name="Zhang T."/>
            <person name="Gao T."/>
            <person name="Zhang H."/>
        </authorList>
    </citation>
    <scope>NUCLEOTIDE SEQUENCE</scope>
    <source>
        <strain evidence="1">KEN1</strain>
    </source>
</reference>
<reference evidence="1" key="1">
    <citation type="submission" date="2020-06" db="EMBL/GenBank/DDBJ databases">
        <authorList>
            <person name="Li T."/>
            <person name="Hu X."/>
            <person name="Zhang T."/>
            <person name="Song X."/>
            <person name="Zhang H."/>
            <person name="Dai N."/>
            <person name="Sheng W."/>
            <person name="Hou X."/>
            <person name="Wei L."/>
        </authorList>
    </citation>
    <scope>NUCLEOTIDE SEQUENCE</scope>
    <source>
        <strain evidence="1">KEN1</strain>
        <tissue evidence="1">Leaf</tissue>
    </source>
</reference>
<protein>
    <submittedName>
        <fullName evidence="1">Uncharacterized protein</fullName>
    </submittedName>
</protein>
<proteinExistence type="predicted"/>
<name>A0AAW2VWQ2_9LAMI</name>
<comment type="caution">
    <text evidence="1">The sequence shown here is derived from an EMBL/GenBank/DDBJ whole genome shotgun (WGS) entry which is preliminary data.</text>
</comment>
<sequence length="49" mass="5392">MVARLCWIEELIGRLKQPPVVGLFQQIAAFAGCSRKFEDYGEGGVATVH</sequence>
<dbReference type="AlphaFoldDB" id="A0AAW2VWQ2"/>
<organism evidence="1">
    <name type="scientific">Sesamum latifolium</name>
    <dbReference type="NCBI Taxonomy" id="2727402"/>
    <lineage>
        <taxon>Eukaryota</taxon>
        <taxon>Viridiplantae</taxon>
        <taxon>Streptophyta</taxon>
        <taxon>Embryophyta</taxon>
        <taxon>Tracheophyta</taxon>
        <taxon>Spermatophyta</taxon>
        <taxon>Magnoliopsida</taxon>
        <taxon>eudicotyledons</taxon>
        <taxon>Gunneridae</taxon>
        <taxon>Pentapetalae</taxon>
        <taxon>asterids</taxon>
        <taxon>lamiids</taxon>
        <taxon>Lamiales</taxon>
        <taxon>Pedaliaceae</taxon>
        <taxon>Sesamum</taxon>
    </lineage>
</organism>
<gene>
    <name evidence="1" type="ORF">Slati_2675200</name>
</gene>
<dbReference type="PROSITE" id="PS51257">
    <property type="entry name" value="PROKAR_LIPOPROTEIN"/>
    <property type="match status" value="1"/>
</dbReference>
<dbReference type="EMBL" id="JACGWN010000009">
    <property type="protein sequence ID" value="KAL0433409.1"/>
    <property type="molecule type" value="Genomic_DNA"/>
</dbReference>
<accession>A0AAW2VWQ2</accession>
<evidence type="ECO:0000313" key="1">
    <source>
        <dbReference type="EMBL" id="KAL0433409.1"/>
    </source>
</evidence>